<dbReference type="NCBIfam" id="TIGR03455">
    <property type="entry name" value="HisG_C-term"/>
    <property type="match status" value="1"/>
</dbReference>
<dbReference type="AlphaFoldDB" id="A0A2W5ID00"/>
<dbReference type="SUPFAM" id="SSF53850">
    <property type="entry name" value="Periplasmic binding protein-like II"/>
    <property type="match status" value="1"/>
</dbReference>
<evidence type="ECO:0000256" key="8">
    <source>
        <dbReference type="ARBA" id="ARBA00022605"/>
    </source>
</evidence>
<dbReference type="InterPro" id="IPR015867">
    <property type="entry name" value="N-reg_PII/ATP_PRibTrfase_C"/>
</dbReference>
<dbReference type="RefSeq" id="WP_303678606.1">
    <property type="nucleotide sequence ID" value="NZ_QFOZ01000001.1"/>
</dbReference>
<dbReference type="GO" id="GO:0000105">
    <property type="term" value="P:L-histidine biosynthetic process"/>
    <property type="evidence" value="ECO:0007669"/>
    <property type="project" value="UniProtKB-UniRule"/>
</dbReference>
<keyword evidence="9 16" id="KW-0328">Glycosyltransferase</keyword>
<evidence type="ECO:0000256" key="14">
    <source>
        <dbReference type="ARBA" id="ARBA00023102"/>
    </source>
</evidence>
<dbReference type="PANTHER" id="PTHR21403:SF8">
    <property type="entry name" value="ATP PHOSPHORIBOSYLTRANSFERASE"/>
    <property type="match status" value="1"/>
</dbReference>
<evidence type="ECO:0000256" key="7">
    <source>
        <dbReference type="ARBA" id="ARBA00022490"/>
    </source>
</evidence>
<evidence type="ECO:0000256" key="1">
    <source>
        <dbReference type="ARBA" id="ARBA00000915"/>
    </source>
</evidence>
<comment type="subcellular location">
    <subcellularLocation>
        <location evidence="2 16">Cytoplasm</location>
    </subcellularLocation>
</comment>
<dbReference type="SUPFAM" id="SSF54913">
    <property type="entry name" value="GlnB-like"/>
    <property type="match status" value="1"/>
</dbReference>
<dbReference type="InterPro" id="IPR013115">
    <property type="entry name" value="HisG_C"/>
</dbReference>
<comment type="caution">
    <text evidence="19">The sequence shown here is derived from an EMBL/GenBank/DDBJ whole genome shotgun (WGS) entry which is preliminary data.</text>
</comment>
<dbReference type="Gene3D" id="3.30.70.120">
    <property type="match status" value="1"/>
</dbReference>
<keyword evidence="8 16" id="KW-0028">Amino-acid biosynthesis</keyword>
<sequence length="285" mass="30910">MLRIAIPNKGALSEPAQEMLKEAGYRSRSDHKDLTVVDSSNGVEFFYLRPKDIAIYVGNGQLDLGITGRDLAIESQAPVRERLGLGFGASKFRYAAPANEEWTVDKIAGKTIASAYPNLTRSDLKNRGMDARVIRLDGAVEISIQLGVADCIADIVESGRTLRAHGLAPFGEPLCESEAVLIERDGGADTSELTRAKDTLTGRIQGVSYAKKYLMLDYDCPRELLDKAIELSPGIQSPTVSPLSNDGWVAVRAMVPRHGINALMDELHELGASAILASDLRTCRL</sequence>
<dbReference type="UniPathway" id="UPA00031">
    <property type="reaction ID" value="UER00006"/>
</dbReference>
<gene>
    <name evidence="16" type="primary">hisG</name>
    <name evidence="19" type="ORF">DI579_02125</name>
</gene>
<comment type="activity regulation">
    <text evidence="16">Feedback inhibited by histidine.</text>
</comment>
<dbReference type="PANTHER" id="PTHR21403">
    <property type="entry name" value="ATP PHOSPHORIBOSYLTRANSFERASE ATP-PRTASE"/>
    <property type="match status" value="1"/>
</dbReference>
<evidence type="ECO:0000256" key="2">
    <source>
        <dbReference type="ARBA" id="ARBA00004496"/>
    </source>
</evidence>
<name>A0A2W5ID00_9ACTN</name>
<dbReference type="EC" id="2.4.2.17" evidence="5 16"/>
<evidence type="ECO:0000256" key="16">
    <source>
        <dbReference type="HAMAP-Rule" id="MF_00079"/>
    </source>
</evidence>
<dbReference type="EMBL" id="QFOZ01000001">
    <property type="protein sequence ID" value="PZP89971.1"/>
    <property type="molecule type" value="Genomic_DNA"/>
</dbReference>
<keyword evidence="11 16" id="KW-0547">Nucleotide-binding</keyword>
<keyword evidence="13 16" id="KW-0460">Magnesium</keyword>
<dbReference type="GO" id="GO:0003879">
    <property type="term" value="F:ATP phosphoribosyltransferase activity"/>
    <property type="evidence" value="ECO:0007669"/>
    <property type="project" value="UniProtKB-UniRule"/>
</dbReference>
<accession>A0A2W5ID00</accession>
<proteinExistence type="inferred from homology"/>
<dbReference type="Pfam" id="PF08029">
    <property type="entry name" value="HisG_C"/>
    <property type="match status" value="1"/>
</dbReference>
<comment type="pathway">
    <text evidence="3 16">Amino-acid biosynthesis; L-histidine biosynthesis; L-histidine from 5-phospho-alpha-D-ribose 1-diphosphate: step 1/9.</text>
</comment>
<dbReference type="Gene3D" id="3.40.190.10">
    <property type="entry name" value="Periplasmic binding protein-like II"/>
    <property type="match status" value="2"/>
</dbReference>
<evidence type="ECO:0000256" key="4">
    <source>
        <dbReference type="ARBA" id="ARBA00007955"/>
    </source>
</evidence>
<dbReference type="FunFam" id="3.30.70.120:FF:000003">
    <property type="entry name" value="ATP phosphoribosyltransferase"/>
    <property type="match status" value="1"/>
</dbReference>
<evidence type="ECO:0000313" key="19">
    <source>
        <dbReference type="EMBL" id="PZP89971.1"/>
    </source>
</evidence>
<keyword evidence="16" id="KW-0479">Metal-binding</keyword>
<dbReference type="InterPro" id="IPR018198">
    <property type="entry name" value="ATP_PRibTrfase_CS"/>
</dbReference>
<evidence type="ECO:0000256" key="13">
    <source>
        <dbReference type="ARBA" id="ARBA00022842"/>
    </source>
</evidence>
<comment type="cofactor">
    <cofactor evidence="16">
        <name>Mg(2+)</name>
        <dbReference type="ChEBI" id="CHEBI:18420"/>
    </cofactor>
</comment>
<organism evidence="19 20">
    <name type="scientific">Lawsonella clevelandensis</name>
    <dbReference type="NCBI Taxonomy" id="1528099"/>
    <lineage>
        <taxon>Bacteria</taxon>
        <taxon>Bacillati</taxon>
        <taxon>Actinomycetota</taxon>
        <taxon>Actinomycetes</taxon>
        <taxon>Mycobacteriales</taxon>
        <taxon>Lawsonellaceae</taxon>
        <taxon>Lawsonella</taxon>
    </lineage>
</organism>
<evidence type="ECO:0000259" key="17">
    <source>
        <dbReference type="Pfam" id="PF01634"/>
    </source>
</evidence>
<evidence type="ECO:0000256" key="15">
    <source>
        <dbReference type="ARBA" id="ARBA00024861"/>
    </source>
</evidence>
<keyword evidence="10 16" id="KW-0808">Transferase</keyword>
<dbReference type="InterPro" id="IPR020621">
    <property type="entry name" value="ATP-PRT_HisG_long"/>
</dbReference>
<comment type="function">
    <text evidence="15 16">Catalyzes the condensation of ATP and 5-phosphoribose 1-diphosphate to form N'-(5'-phosphoribosyl)-ATP (PR-ATP). Has a crucial role in the pathway because the rate of histidine biosynthesis seems to be controlled primarily by regulation of HisG enzymatic activity.</text>
</comment>
<dbReference type="InterPro" id="IPR001348">
    <property type="entry name" value="ATP_PRibTrfase_HisG"/>
</dbReference>
<evidence type="ECO:0000256" key="10">
    <source>
        <dbReference type="ARBA" id="ARBA00022679"/>
    </source>
</evidence>
<keyword evidence="14 16" id="KW-0368">Histidine biosynthesis</keyword>
<evidence type="ECO:0000256" key="9">
    <source>
        <dbReference type="ARBA" id="ARBA00022676"/>
    </source>
</evidence>
<reference evidence="19 20" key="1">
    <citation type="submission" date="2017-08" db="EMBL/GenBank/DDBJ databases">
        <title>Infants hospitalized years apart are colonized by the same room-sourced microbial strains.</title>
        <authorList>
            <person name="Brooks B."/>
            <person name="Olm M.R."/>
            <person name="Firek B.A."/>
            <person name="Baker R."/>
            <person name="Thomas B.C."/>
            <person name="Morowitz M.J."/>
            <person name="Banfield J.F."/>
        </authorList>
    </citation>
    <scope>NUCLEOTIDE SEQUENCE [LARGE SCALE GENOMIC DNA]</scope>
    <source>
        <strain evidence="19">S2_006_000_R1_57</strain>
    </source>
</reference>
<evidence type="ECO:0000313" key="20">
    <source>
        <dbReference type="Proteomes" id="UP000248606"/>
    </source>
</evidence>
<dbReference type="Pfam" id="PF01634">
    <property type="entry name" value="HisG"/>
    <property type="match status" value="1"/>
</dbReference>
<dbReference type="HAMAP" id="MF_00079">
    <property type="entry name" value="HisG_Long"/>
    <property type="match status" value="1"/>
</dbReference>
<comment type="catalytic activity">
    <reaction evidence="1 16">
        <text>1-(5-phospho-beta-D-ribosyl)-ATP + diphosphate = 5-phospho-alpha-D-ribose 1-diphosphate + ATP</text>
        <dbReference type="Rhea" id="RHEA:18473"/>
        <dbReference type="ChEBI" id="CHEBI:30616"/>
        <dbReference type="ChEBI" id="CHEBI:33019"/>
        <dbReference type="ChEBI" id="CHEBI:58017"/>
        <dbReference type="ChEBI" id="CHEBI:73183"/>
        <dbReference type="EC" id="2.4.2.17"/>
    </reaction>
</comment>
<keyword evidence="12 16" id="KW-0067">ATP-binding</keyword>
<dbReference type="GO" id="GO:0000287">
    <property type="term" value="F:magnesium ion binding"/>
    <property type="evidence" value="ECO:0007669"/>
    <property type="project" value="UniProtKB-UniRule"/>
</dbReference>
<evidence type="ECO:0000256" key="6">
    <source>
        <dbReference type="ARBA" id="ARBA00020998"/>
    </source>
</evidence>
<evidence type="ECO:0000256" key="3">
    <source>
        <dbReference type="ARBA" id="ARBA00004667"/>
    </source>
</evidence>
<dbReference type="GO" id="GO:0005524">
    <property type="term" value="F:ATP binding"/>
    <property type="evidence" value="ECO:0007669"/>
    <property type="project" value="UniProtKB-KW"/>
</dbReference>
<feature type="domain" description="Histidine biosynthesis HisG C-terminal" evidence="18">
    <location>
        <begin position="210"/>
        <end position="281"/>
    </location>
</feature>
<feature type="domain" description="ATP phosphoribosyltransferase catalytic" evidence="17">
    <location>
        <begin position="49"/>
        <end position="191"/>
    </location>
</feature>
<protein>
    <recommendedName>
        <fullName evidence="6 16">ATP phosphoribosyltransferase</fullName>
        <shortName evidence="16">ATP-PRT</shortName>
        <shortName evidence="16">ATP-PRTase</shortName>
        <ecNumber evidence="5 16">2.4.2.17</ecNumber>
    </recommendedName>
</protein>
<dbReference type="PROSITE" id="PS01316">
    <property type="entry name" value="ATP_P_PHORIBOSYLTR"/>
    <property type="match status" value="1"/>
</dbReference>
<evidence type="ECO:0000256" key="12">
    <source>
        <dbReference type="ARBA" id="ARBA00022840"/>
    </source>
</evidence>
<dbReference type="CDD" id="cd13591">
    <property type="entry name" value="PBP2_HisGL1"/>
    <property type="match status" value="1"/>
</dbReference>
<evidence type="ECO:0000259" key="18">
    <source>
        <dbReference type="Pfam" id="PF08029"/>
    </source>
</evidence>
<dbReference type="GO" id="GO:0005737">
    <property type="term" value="C:cytoplasm"/>
    <property type="evidence" value="ECO:0007669"/>
    <property type="project" value="UniProtKB-SubCell"/>
</dbReference>
<evidence type="ECO:0000256" key="5">
    <source>
        <dbReference type="ARBA" id="ARBA00011946"/>
    </source>
</evidence>
<dbReference type="InterPro" id="IPR013820">
    <property type="entry name" value="ATP_PRibTrfase_cat"/>
</dbReference>
<dbReference type="NCBIfam" id="TIGR00070">
    <property type="entry name" value="hisG"/>
    <property type="match status" value="1"/>
</dbReference>
<keyword evidence="7 16" id="KW-0963">Cytoplasm</keyword>
<dbReference type="InterPro" id="IPR011322">
    <property type="entry name" value="N-reg_PII-like_a/b"/>
</dbReference>
<evidence type="ECO:0000256" key="11">
    <source>
        <dbReference type="ARBA" id="ARBA00022741"/>
    </source>
</evidence>
<comment type="similarity">
    <text evidence="4 16">Belongs to the ATP phosphoribosyltransferase family. Long subfamily.</text>
</comment>
<dbReference type="Proteomes" id="UP000248606">
    <property type="component" value="Unassembled WGS sequence"/>
</dbReference>